<evidence type="ECO:0000313" key="2">
    <source>
        <dbReference type="EMBL" id="MEZ8089776.1"/>
    </source>
</evidence>
<dbReference type="InterPro" id="IPR044033">
    <property type="entry name" value="GpV-like_apex"/>
</dbReference>
<evidence type="ECO:0008006" key="4">
    <source>
        <dbReference type="Google" id="ProtNLM"/>
    </source>
</evidence>
<dbReference type="SUPFAM" id="SSF69255">
    <property type="entry name" value="gp5 N-terminal domain-like"/>
    <property type="match status" value="1"/>
</dbReference>
<name>A0ABV4LD21_9VIBR</name>
<keyword evidence="3" id="KW-1185">Reference proteome</keyword>
<dbReference type="Proteomes" id="UP001569177">
    <property type="component" value="Unassembled WGS sequence"/>
</dbReference>
<dbReference type="RefSeq" id="WP_017058566.1">
    <property type="nucleotide sequence ID" value="NZ_JBGONX010000007.1"/>
</dbReference>
<organism evidence="2 3">
    <name type="scientific">Vibrio kanaloae</name>
    <dbReference type="NCBI Taxonomy" id="170673"/>
    <lineage>
        <taxon>Bacteria</taxon>
        <taxon>Pseudomonadati</taxon>
        <taxon>Pseudomonadota</taxon>
        <taxon>Gammaproteobacteria</taxon>
        <taxon>Vibrionales</taxon>
        <taxon>Vibrionaceae</taxon>
        <taxon>Vibrio</taxon>
    </lineage>
</organism>
<feature type="region of interest" description="Disordered" evidence="1">
    <location>
        <begin position="506"/>
        <end position="546"/>
    </location>
</feature>
<gene>
    <name evidence="2" type="ORF">ACED24_06910</name>
</gene>
<evidence type="ECO:0000313" key="3">
    <source>
        <dbReference type="Proteomes" id="UP001569177"/>
    </source>
</evidence>
<dbReference type="Pfam" id="PF18946">
    <property type="entry name" value="Apex"/>
    <property type="match status" value="1"/>
</dbReference>
<reference evidence="2 3" key="1">
    <citation type="submission" date="2024-06" db="EMBL/GenBank/DDBJ databases">
        <authorList>
            <person name="Steensen K."/>
            <person name="Seneca J."/>
            <person name="Bartlau N."/>
            <person name="Yu A.X."/>
            <person name="Polz M.F."/>
        </authorList>
    </citation>
    <scope>NUCLEOTIDE SEQUENCE [LARGE SCALE GENOMIC DNA]</scope>
    <source>
        <strain evidence="2 3">5S240</strain>
    </source>
</reference>
<sequence>MKLEKRLFISGEEVKLVSNMVSLKLSLGSVAIFEVETKAKPEQFASVRLDIGYENKTAPWFEGYIDKVQPAANGYHKLTVKELTGILSKRWAVSLEHPTAEQVIGVLSDLIGLEFNLPDADYIKTTIPNFVSQGTGYQCLEQISKAFSIPDCVWFQHTDQVVYFGSYQDSHFNNKPMELPEEFTSRQSGNSVTFVPFPMLRPGRVMNDKRVNRVDLIQDEMTAYWKVEQSEVPPKKRETLQNFPELAAGFHLPKFGRVEVVRDTAEAGQVADSFRPRFAVDVQVLDENLNPDINVPVYRSIPLPVHMGGHESGLLSYPLEGTLVEIAFAYGRNDRPIIRGVYGREYALPSIEPGEQLQQQREEVSNRIDAAGNTTQQTDQTQNQKAFEKLDQAERYRGEFGQHHILVDEHSIEEVIGKKLIEALGAINLIAGDDIVLGSLGNMQTATAGELVETIGKVRRSIAAEHQWLQAPKTWVGSKEENVLILLSELMQVVKELADTLATHTHSGVASGSSTTQAPVQASAITGHGSDSSELKGRVDSISHVE</sequence>
<evidence type="ECO:0000256" key="1">
    <source>
        <dbReference type="SAM" id="MobiDB-lite"/>
    </source>
</evidence>
<proteinExistence type="predicted"/>
<comment type="caution">
    <text evidence="2">The sequence shown here is derived from an EMBL/GenBank/DDBJ whole genome shotgun (WGS) entry which is preliminary data.</text>
</comment>
<feature type="compositionally biased region" description="Basic and acidic residues" evidence="1">
    <location>
        <begin position="531"/>
        <end position="546"/>
    </location>
</feature>
<accession>A0ABV4LD21</accession>
<dbReference type="EMBL" id="JBGOOJ010000004">
    <property type="protein sequence ID" value="MEZ8089776.1"/>
    <property type="molecule type" value="Genomic_DNA"/>
</dbReference>
<feature type="compositionally biased region" description="Polar residues" evidence="1">
    <location>
        <begin position="506"/>
        <end position="530"/>
    </location>
</feature>
<protein>
    <recommendedName>
        <fullName evidence="4">Phage protein</fullName>
    </recommendedName>
</protein>